<protein>
    <submittedName>
        <fullName evidence="1">Uncharacterized protein</fullName>
    </submittedName>
</protein>
<dbReference type="EMBL" id="UGGT01000001">
    <property type="protein sequence ID" value="STO20318.1"/>
    <property type="molecule type" value="Genomic_DNA"/>
</dbReference>
<gene>
    <name evidence="1" type="ORF">NCTC11370_00372</name>
</gene>
<dbReference type="AlphaFoldDB" id="A0A377G7K8"/>
<dbReference type="OrthoDB" id="5657108at2"/>
<dbReference type="RefSeq" id="WP_010652530.1">
    <property type="nucleotide sequence ID" value="NZ_JAPHOO010000002.1"/>
</dbReference>
<dbReference type="GeneID" id="93293621"/>
<evidence type="ECO:0000313" key="2">
    <source>
        <dbReference type="Proteomes" id="UP000254554"/>
    </source>
</evidence>
<proteinExistence type="predicted"/>
<accession>A0A377G7K8</accession>
<dbReference type="Proteomes" id="UP000254554">
    <property type="component" value="Unassembled WGS sequence"/>
</dbReference>
<keyword evidence="2" id="KW-1185">Reference proteome</keyword>
<reference evidence="1 2" key="1">
    <citation type="submission" date="2018-06" db="EMBL/GenBank/DDBJ databases">
        <authorList>
            <consortium name="Pathogen Informatics"/>
            <person name="Doyle S."/>
        </authorList>
    </citation>
    <scope>NUCLEOTIDE SEQUENCE [LARGE SCALE GENOMIC DNA]</scope>
    <source>
        <strain evidence="1 2">NCTC11370</strain>
    </source>
</reference>
<sequence length="126" mass="14608">MAEHHKTEFDVTFFTSSKNLQKNNPEAEKIEVQLQDLIKRIEDEITCCQKQKEEHPRLQHYSDLLPVLNATRNYLCGNIGLNILEEYMQVYSKWNKPLGFTNTEALISEAIAFKDCSDQSSSLKLK</sequence>
<evidence type="ECO:0000313" key="1">
    <source>
        <dbReference type="EMBL" id="STO20318.1"/>
    </source>
</evidence>
<name>A0A377G7K8_9GAMM</name>
<organism evidence="1 2">
    <name type="scientific">Fluoribacter dumoffii</name>
    <dbReference type="NCBI Taxonomy" id="463"/>
    <lineage>
        <taxon>Bacteria</taxon>
        <taxon>Pseudomonadati</taxon>
        <taxon>Pseudomonadota</taxon>
        <taxon>Gammaproteobacteria</taxon>
        <taxon>Legionellales</taxon>
        <taxon>Legionellaceae</taxon>
        <taxon>Fluoribacter</taxon>
    </lineage>
</organism>